<feature type="transmembrane region" description="Helical" evidence="8">
    <location>
        <begin position="12"/>
        <end position="34"/>
    </location>
</feature>
<feature type="transmembrane region" description="Helical" evidence="8">
    <location>
        <begin position="143"/>
        <end position="167"/>
    </location>
</feature>
<dbReference type="Proteomes" id="UP001056535">
    <property type="component" value="Chromosome"/>
</dbReference>
<dbReference type="PANTHER" id="PTHR23502">
    <property type="entry name" value="MAJOR FACILITATOR SUPERFAMILY"/>
    <property type="match status" value="1"/>
</dbReference>
<dbReference type="InterPro" id="IPR004812">
    <property type="entry name" value="Efflux_drug-R_Bcr/CmlA"/>
</dbReference>
<protein>
    <submittedName>
        <fullName evidence="10">Multidrug effflux MFS transporter</fullName>
    </submittedName>
</protein>
<feature type="transmembrane region" description="Helical" evidence="8">
    <location>
        <begin position="226"/>
        <end position="247"/>
    </location>
</feature>
<feature type="transmembrane region" description="Helical" evidence="8">
    <location>
        <begin position="376"/>
        <end position="397"/>
    </location>
</feature>
<feature type="transmembrane region" description="Helical" evidence="8">
    <location>
        <begin position="84"/>
        <end position="104"/>
    </location>
</feature>
<dbReference type="Gene3D" id="1.20.1720.10">
    <property type="entry name" value="Multidrug resistance protein D"/>
    <property type="match status" value="1"/>
</dbReference>
<evidence type="ECO:0000256" key="8">
    <source>
        <dbReference type="SAM" id="Phobius"/>
    </source>
</evidence>
<keyword evidence="6 8" id="KW-1133">Transmembrane helix</keyword>
<feature type="transmembrane region" description="Helical" evidence="8">
    <location>
        <begin position="173"/>
        <end position="193"/>
    </location>
</feature>
<evidence type="ECO:0000256" key="5">
    <source>
        <dbReference type="ARBA" id="ARBA00022692"/>
    </source>
</evidence>
<dbReference type="InterPro" id="IPR036259">
    <property type="entry name" value="MFS_trans_sf"/>
</dbReference>
<evidence type="ECO:0000256" key="1">
    <source>
        <dbReference type="ARBA" id="ARBA00004651"/>
    </source>
</evidence>
<keyword evidence="3" id="KW-0813">Transport</keyword>
<evidence type="ECO:0000256" key="2">
    <source>
        <dbReference type="ARBA" id="ARBA00006236"/>
    </source>
</evidence>
<organism evidence="10 11">
    <name type="scientific">Ornithinimicrobium cryptoxanthini</name>
    <dbReference type="NCBI Taxonomy" id="2934161"/>
    <lineage>
        <taxon>Bacteria</taxon>
        <taxon>Bacillati</taxon>
        <taxon>Actinomycetota</taxon>
        <taxon>Actinomycetes</taxon>
        <taxon>Micrococcales</taxon>
        <taxon>Ornithinimicrobiaceae</taxon>
        <taxon>Ornithinimicrobium</taxon>
    </lineage>
</organism>
<keyword evidence="7 8" id="KW-0472">Membrane</keyword>
<evidence type="ECO:0000313" key="11">
    <source>
        <dbReference type="Proteomes" id="UP001056535"/>
    </source>
</evidence>
<evidence type="ECO:0000256" key="6">
    <source>
        <dbReference type="ARBA" id="ARBA00022989"/>
    </source>
</evidence>
<feature type="transmembrane region" description="Helical" evidence="8">
    <location>
        <begin position="54"/>
        <end position="72"/>
    </location>
</feature>
<keyword evidence="11" id="KW-1185">Reference proteome</keyword>
<dbReference type="PANTHER" id="PTHR23502:SF132">
    <property type="entry name" value="POLYAMINE TRANSPORTER 2-RELATED"/>
    <property type="match status" value="1"/>
</dbReference>
<proteinExistence type="inferred from homology"/>
<dbReference type="PROSITE" id="PS50850">
    <property type="entry name" value="MFS"/>
    <property type="match status" value="1"/>
</dbReference>
<feature type="transmembrane region" description="Helical" evidence="8">
    <location>
        <begin position="110"/>
        <end position="131"/>
    </location>
</feature>
<dbReference type="EMBL" id="CP099490">
    <property type="protein sequence ID" value="USQ74784.1"/>
    <property type="molecule type" value="Genomic_DNA"/>
</dbReference>
<keyword evidence="5 8" id="KW-0812">Transmembrane</keyword>
<dbReference type="InterPro" id="IPR011701">
    <property type="entry name" value="MFS"/>
</dbReference>
<feature type="transmembrane region" description="Helical" evidence="8">
    <location>
        <begin position="350"/>
        <end position="370"/>
    </location>
</feature>
<feature type="transmembrane region" description="Helical" evidence="8">
    <location>
        <begin position="289"/>
        <end position="310"/>
    </location>
</feature>
<reference evidence="10" key="1">
    <citation type="submission" date="2022-06" db="EMBL/GenBank/DDBJ databases">
        <title>Ornithinimicrobium JY.X270.</title>
        <authorList>
            <person name="Huang Y."/>
        </authorList>
    </citation>
    <scope>NUCLEOTIDE SEQUENCE</scope>
    <source>
        <strain evidence="10">JY.X270</strain>
    </source>
</reference>
<dbReference type="RefSeq" id="WP_252618838.1">
    <property type="nucleotide sequence ID" value="NZ_CP099490.1"/>
</dbReference>
<evidence type="ECO:0000259" key="9">
    <source>
        <dbReference type="PROSITE" id="PS50850"/>
    </source>
</evidence>
<dbReference type="InterPro" id="IPR020846">
    <property type="entry name" value="MFS_dom"/>
</dbReference>
<gene>
    <name evidence="10" type="ORF">NF557_08860</name>
</gene>
<accession>A0ABY4YDH6</accession>
<evidence type="ECO:0000313" key="10">
    <source>
        <dbReference type="EMBL" id="USQ74784.1"/>
    </source>
</evidence>
<dbReference type="NCBIfam" id="TIGR00710">
    <property type="entry name" value="efflux_Bcr_CflA"/>
    <property type="match status" value="1"/>
</dbReference>
<dbReference type="Pfam" id="PF07690">
    <property type="entry name" value="MFS_1"/>
    <property type="match status" value="1"/>
</dbReference>
<name>A0ABY4YDH6_9MICO</name>
<comment type="subcellular location">
    <subcellularLocation>
        <location evidence="1">Cell membrane</location>
        <topology evidence="1">Multi-pass membrane protein</topology>
    </subcellularLocation>
</comment>
<keyword evidence="4" id="KW-1003">Cell membrane</keyword>
<evidence type="ECO:0000256" key="7">
    <source>
        <dbReference type="ARBA" id="ARBA00023136"/>
    </source>
</evidence>
<evidence type="ECO:0000256" key="3">
    <source>
        <dbReference type="ARBA" id="ARBA00022448"/>
    </source>
</evidence>
<comment type="similarity">
    <text evidence="2">Belongs to the major facilitator superfamily. Bcr/CmlA family.</text>
</comment>
<evidence type="ECO:0000256" key="4">
    <source>
        <dbReference type="ARBA" id="ARBA00022475"/>
    </source>
</evidence>
<dbReference type="CDD" id="cd17320">
    <property type="entry name" value="MFS_MdfA_MDR_like"/>
    <property type="match status" value="1"/>
</dbReference>
<feature type="transmembrane region" description="Helical" evidence="8">
    <location>
        <begin position="259"/>
        <end position="277"/>
    </location>
</feature>
<sequence>MTTARPSAPRSPARAGILITAVLAGLAMIGPFTIDTVFPGFASMGRDFGATDAAMQQVTSIYLLSFGLMSVLHGPISDTLGRKPVMLTGLGLYVLATIACALSPTLPVLLAARALQGASAGAATIVSRAVIRDMYDGAEAHRLMSQVMMIFSVAPAIAPVAGGLLLAWGPWPLIFWAIAGYGVAIAVLTAVVLPETLPPQDRHPLRIGSVLSGLFEVGRHPGFARLAFATTFVFAAQFVYIVSAPILMVDLLGKGEQDFWMLFVPLISGLVVGAWLSGRMAGRIDASRLVDGAIALSLVAAGLNLTLVTIAPRLPYAVLGPGLIAVSVAIAFPVLQLLMLDLFPHHRGAAASLATFASLMFNALLAGAISPFVTSSLVVLATSSTVFAIVGSGFWIVHRQLQRPAAHT</sequence>
<dbReference type="SUPFAM" id="SSF103473">
    <property type="entry name" value="MFS general substrate transporter"/>
    <property type="match status" value="1"/>
</dbReference>
<feature type="transmembrane region" description="Helical" evidence="8">
    <location>
        <begin position="316"/>
        <end position="338"/>
    </location>
</feature>
<feature type="domain" description="Major facilitator superfamily (MFS) profile" evidence="9">
    <location>
        <begin position="19"/>
        <end position="400"/>
    </location>
</feature>